<protein>
    <submittedName>
        <fullName evidence="2">Uncharacterized protein</fullName>
    </submittedName>
</protein>
<feature type="region of interest" description="Disordered" evidence="1">
    <location>
        <begin position="1"/>
        <end position="66"/>
    </location>
</feature>
<reference evidence="2" key="1">
    <citation type="submission" date="2020-06" db="EMBL/GenBank/DDBJ databases">
        <authorList>
            <person name="Li T."/>
            <person name="Hu X."/>
            <person name="Zhang T."/>
            <person name="Song X."/>
            <person name="Zhang H."/>
            <person name="Dai N."/>
            <person name="Sheng W."/>
            <person name="Hou X."/>
            <person name="Wei L."/>
        </authorList>
    </citation>
    <scope>NUCLEOTIDE SEQUENCE</scope>
    <source>
        <strain evidence="2">G02</strain>
        <tissue evidence="2">Leaf</tissue>
    </source>
</reference>
<reference evidence="2" key="2">
    <citation type="journal article" date="2024" name="Plant">
        <title>Genomic evolution and insights into agronomic trait innovations of Sesamum species.</title>
        <authorList>
            <person name="Miao H."/>
            <person name="Wang L."/>
            <person name="Qu L."/>
            <person name="Liu H."/>
            <person name="Sun Y."/>
            <person name="Le M."/>
            <person name="Wang Q."/>
            <person name="Wei S."/>
            <person name="Zheng Y."/>
            <person name="Lin W."/>
            <person name="Duan Y."/>
            <person name="Cao H."/>
            <person name="Xiong S."/>
            <person name="Wang X."/>
            <person name="Wei L."/>
            <person name="Li C."/>
            <person name="Ma Q."/>
            <person name="Ju M."/>
            <person name="Zhao R."/>
            <person name="Li G."/>
            <person name="Mu C."/>
            <person name="Tian Q."/>
            <person name="Mei H."/>
            <person name="Zhang T."/>
            <person name="Gao T."/>
            <person name="Zhang H."/>
        </authorList>
    </citation>
    <scope>NUCLEOTIDE SEQUENCE</scope>
    <source>
        <strain evidence="2">G02</strain>
    </source>
</reference>
<organism evidence="2">
    <name type="scientific">Sesamum radiatum</name>
    <name type="common">Black benniseed</name>
    <dbReference type="NCBI Taxonomy" id="300843"/>
    <lineage>
        <taxon>Eukaryota</taxon>
        <taxon>Viridiplantae</taxon>
        <taxon>Streptophyta</taxon>
        <taxon>Embryophyta</taxon>
        <taxon>Tracheophyta</taxon>
        <taxon>Spermatophyta</taxon>
        <taxon>Magnoliopsida</taxon>
        <taxon>eudicotyledons</taxon>
        <taxon>Gunneridae</taxon>
        <taxon>Pentapetalae</taxon>
        <taxon>asterids</taxon>
        <taxon>lamiids</taxon>
        <taxon>Lamiales</taxon>
        <taxon>Pedaliaceae</taxon>
        <taxon>Sesamum</taxon>
    </lineage>
</organism>
<sequence>MSTSAPPPFERGRQGQGHGRGPPSPPWAEPTDPVPATPSLEAMSHPPPIPADSGTVGSAAAGATSS</sequence>
<feature type="compositionally biased region" description="Pro residues" evidence="1">
    <location>
        <begin position="22"/>
        <end position="36"/>
    </location>
</feature>
<dbReference type="EMBL" id="JACGWJ010000020">
    <property type="protein sequence ID" value="KAL0340321.1"/>
    <property type="molecule type" value="Genomic_DNA"/>
</dbReference>
<accession>A0AAW2NA48</accession>
<feature type="compositionally biased region" description="Low complexity" evidence="1">
    <location>
        <begin position="53"/>
        <end position="66"/>
    </location>
</feature>
<evidence type="ECO:0000313" key="2">
    <source>
        <dbReference type="EMBL" id="KAL0340321.1"/>
    </source>
</evidence>
<evidence type="ECO:0000256" key="1">
    <source>
        <dbReference type="SAM" id="MobiDB-lite"/>
    </source>
</evidence>
<dbReference type="AlphaFoldDB" id="A0AAW2NA48"/>
<comment type="caution">
    <text evidence="2">The sequence shown here is derived from an EMBL/GenBank/DDBJ whole genome shotgun (WGS) entry which is preliminary data.</text>
</comment>
<name>A0AAW2NA48_SESRA</name>
<proteinExistence type="predicted"/>
<gene>
    <name evidence="2" type="ORF">Sradi_4548900</name>
</gene>